<accession>A0AB33JHD4</accession>
<protein>
    <recommendedName>
        <fullName evidence="2">DUF1353 domain-containing protein</fullName>
    </recommendedName>
</protein>
<proteinExistence type="predicted"/>
<gene>
    <name evidence="1" type="ORF">GTC17262_12790</name>
</gene>
<sequence>MSKGCGCQSGIFRWFKPPYAKLFYAACCIHDDDYDRGGSESDRKAADVRLFLNCFRKIGKCSFAPAKALWIATIALCYYWSVRLLGSNYFKYNG</sequence>
<name>A0AB33JHD4_9BACT</name>
<evidence type="ECO:0008006" key="2">
    <source>
        <dbReference type="Google" id="ProtNLM"/>
    </source>
</evidence>
<dbReference type="EMBL" id="AP035789">
    <property type="protein sequence ID" value="BFO81088.1"/>
    <property type="molecule type" value="Genomic_DNA"/>
</dbReference>
<evidence type="ECO:0000313" key="1">
    <source>
        <dbReference type="EMBL" id="BFO81088.1"/>
    </source>
</evidence>
<organism evidence="1">
    <name type="scientific">Prevotella sp. GTC17262</name>
    <dbReference type="NCBI Taxonomy" id="3236797"/>
    <lineage>
        <taxon>Bacteria</taxon>
        <taxon>Pseudomonadati</taxon>
        <taxon>Bacteroidota</taxon>
        <taxon>Bacteroidia</taxon>
        <taxon>Bacteroidales</taxon>
        <taxon>Prevotellaceae</taxon>
        <taxon>Prevotella</taxon>
    </lineage>
</organism>
<dbReference type="AlphaFoldDB" id="A0AB33JHD4"/>
<reference evidence="1" key="1">
    <citation type="submission" date="2024-07" db="EMBL/GenBank/DDBJ databases">
        <title>Complete genome sequence of Prevotella sp. YM-2024 GTC17262.</title>
        <authorList>
            <person name="Hayashi M."/>
            <person name="Muto Y."/>
            <person name="Tanaka K."/>
            <person name="Niwa H."/>
        </authorList>
    </citation>
    <scope>NUCLEOTIDE SEQUENCE</scope>
    <source>
        <strain evidence="1">GTC17262</strain>
    </source>
</reference>